<reference evidence="1 2" key="1">
    <citation type="submission" date="2022-05" db="EMBL/GenBank/DDBJ databases">
        <authorList>
            <consortium name="Genoscope - CEA"/>
            <person name="William W."/>
        </authorList>
    </citation>
    <scope>NUCLEOTIDE SEQUENCE [LARGE SCALE GENOMIC DNA]</scope>
</reference>
<evidence type="ECO:0000313" key="1">
    <source>
        <dbReference type="EMBL" id="CAH3143249.1"/>
    </source>
</evidence>
<dbReference type="Proteomes" id="UP001159405">
    <property type="component" value="Unassembled WGS sequence"/>
</dbReference>
<sequence length="122" mass="13601">MFGDRSRVEKVAIVENGEAMLPKELVAMALGLPNVLDILYLKVGSDLDLVIDITLHLSNVSDRPRRVFRLPTSYFQLPTSNFRLLTSDFQLDSSVRLDCRSIRHAGINAQGQGSVERTAVPF</sequence>
<accession>A0ABN8PGC0</accession>
<protein>
    <submittedName>
        <fullName evidence="1">Uncharacterized protein</fullName>
    </submittedName>
</protein>
<proteinExistence type="predicted"/>
<organism evidence="1 2">
    <name type="scientific">Porites lobata</name>
    <dbReference type="NCBI Taxonomy" id="104759"/>
    <lineage>
        <taxon>Eukaryota</taxon>
        <taxon>Metazoa</taxon>
        <taxon>Cnidaria</taxon>
        <taxon>Anthozoa</taxon>
        <taxon>Hexacorallia</taxon>
        <taxon>Scleractinia</taxon>
        <taxon>Fungiina</taxon>
        <taxon>Poritidae</taxon>
        <taxon>Porites</taxon>
    </lineage>
</organism>
<keyword evidence="2" id="KW-1185">Reference proteome</keyword>
<name>A0ABN8PGC0_9CNID</name>
<evidence type="ECO:0000313" key="2">
    <source>
        <dbReference type="Proteomes" id="UP001159405"/>
    </source>
</evidence>
<dbReference type="EMBL" id="CALNXK010000070">
    <property type="protein sequence ID" value="CAH3143249.1"/>
    <property type="molecule type" value="Genomic_DNA"/>
</dbReference>
<comment type="caution">
    <text evidence="1">The sequence shown here is derived from an EMBL/GenBank/DDBJ whole genome shotgun (WGS) entry which is preliminary data.</text>
</comment>
<gene>
    <name evidence="1" type="ORF">PLOB_00043298</name>
</gene>